<dbReference type="HAMAP" id="MF_03027">
    <property type="entry name" value="BOP1"/>
    <property type="match status" value="1"/>
</dbReference>
<organism evidence="11 12">
    <name type="scientific">Petrolisthes manimaculis</name>
    <dbReference type="NCBI Taxonomy" id="1843537"/>
    <lineage>
        <taxon>Eukaryota</taxon>
        <taxon>Metazoa</taxon>
        <taxon>Ecdysozoa</taxon>
        <taxon>Arthropoda</taxon>
        <taxon>Crustacea</taxon>
        <taxon>Multicrustacea</taxon>
        <taxon>Malacostraca</taxon>
        <taxon>Eumalacostraca</taxon>
        <taxon>Eucarida</taxon>
        <taxon>Decapoda</taxon>
        <taxon>Pleocyemata</taxon>
        <taxon>Anomura</taxon>
        <taxon>Galatheoidea</taxon>
        <taxon>Porcellanidae</taxon>
        <taxon>Petrolisthes</taxon>
    </lineage>
</organism>
<gene>
    <name evidence="11" type="ORF">Pmani_001666</name>
</gene>
<dbReference type="Pfam" id="PF08145">
    <property type="entry name" value="BOP1NT"/>
    <property type="match status" value="1"/>
</dbReference>
<dbReference type="InterPro" id="IPR001680">
    <property type="entry name" value="WD40_rpt"/>
</dbReference>
<protein>
    <recommendedName>
        <fullName evidence="7">Ribosome biogenesis protein BOP1 homolog</fullName>
    </recommendedName>
</protein>
<dbReference type="InterPro" id="IPR012953">
    <property type="entry name" value="BOP1_N_dom"/>
</dbReference>
<accession>A0AAE1URR6</accession>
<dbReference type="Gene3D" id="2.130.10.10">
    <property type="entry name" value="YVTN repeat-like/Quinoprotein amine dehydrogenase"/>
    <property type="match status" value="1"/>
</dbReference>
<evidence type="ECO:0000313" key="11">
    <source>
        <dbReference type="EMBL" id="KAK4327859.1"/>
    </source>
</evidence>
<evidence type="ECO:0000256" key="9">
    <source>
        <dbReference type="SAM" id="MobiDB-lite"/>
    </source>
</evidence>
<evidence type="ECO:0000313" key="12">
    <source>
        <dbReference type="Proteomes" id="UP001292094"/>
    </source>
</evidence>
<name>A0AAE1URR6_9EUCA</name>
<dbReference type="SUPFAM" id="SSF50978">
    <property type="entry name" value="WD40 repeat-like"/>
    <property type="match status" value="1"/>
</dbReference>
<feature type="compositionally biased region" description="Acidic residues" evidence="9">
    <location>
        <begin position="34"/>
        <end position="51"/>
    </location>
</feature>
<evidence type="ECO:0000256" key="4">
    <source>
        <dbReference type="ARBA" id="ARBA00022737"/>
    </source>
</evidence>
<dbReference type="InterPro" id="IPR028598">
    <property type="entry name" value="BOP1/Erb1"/>
</dbReference>
<keyword evidence="5 7" id="KW-0539">Nucleus</keyword>
<keyword evidence="12" id="KW-1185">Reference proteome</keyword>
<feature type="region of interest" description="Disordered" evidence="9">
    <location>
        <begin position="1"/>
        <end position="169"/>
    </location>
</feature>
<sequence length="786" mass="90919">MNGKRKREKVIPASKVFGDNEEQMNFPSNVNAVDDGDSSDPEESDVEEDEVEGHHFEEEGGIEDAEDEGHESKQNGEVYDSEETDSIDEDDIEDVSGDEGENVEGEVDSLDGDDDDEDDEDYVPKGINEDGDSDEAEGSDDETKGVEDGTVDGDSGIETSEGEKGKKIDKNFDEYAADSSDEEDLRNTIGDVPVKWYDEFPHMGYDLDAKQILKPNRGDTLDELLNRMENPDYNRTVIDKQTLQDVRLSDNDLEVVKRLMSNRVPDPEYDMYQPWIDHFTHEVMEMPLSGRPEHKRSFIPSKAEAQYVERRAKMIRRGLITYSHHKKKRQERRLKHFDLWAEHEQLRRVHDRLPAPKPTLPGHADSYNPPPEYINEEDTRYKSVRLVPAYTKAFKDQHTRCLDLYIAPRQKVMRVTVKSRDLLPVLPKPRDLQPFPKWEGIIFKGHRSIIRTISVHPKGKYLASGSDDHTVRIWEVGTGRCLRSFDVGEAVKCVTWNPSNNLFLLAVVIANKVLFMNPETYLVESQLVDQTNAVFTEPPDQGDYIQPERVRTAVTWKQPTREEWSKGIRIVLEFFRTVKQLVWHKQGDYFATMIPEGDHRSVIMHQLSRWRSQLPFKKLKGRAQYIEFHPKLPFLYVATQQQVRVYDLMKQHLLKKVKVPCKWISSLAIHPGGDHFLVGGYDRKVVWFEMEYTARPLMLRYHKEAVRSVTYHRKYPLFATASDEGRVIVSHGMVYDDYLKDPFLVPVKELRGHSKFQDLCVLSLAWHPYEPFLFTGGADATIRLWH</sequence>
<dbReference type="SMART" id="SM00320">
    <property type="entry name" value="WD40"/>
    <property type="match status" value="5"/>
</dbReference>
<dbReference type="PROSITE" id="PS50082">
    <property type="entry name" value="WD_REPEATS_2"/>
    <property type="match status" value="2"/>
</dbReference>
<keyword evidence="2 7" id="KW-0698">rRNA processing</keyword>
<evidence type="ECO:0000256" key="1">
    <source>
        <dbReference type="ARBA" id="ARBA00022517"/>
    </source>
</evidence>
<dbReference type="PROSITE" id="PS00678">
    <property type="entry name" value="WD_REPEATS_1"/>
    <property type="match status" value="1"/>
</dbReference>
<evidence type="ECO:0000256" key="6">
    <source>
        <dbReference type="ARBA" id="ARBA00055102"/>
    </source>
</evidence>
<dbReference type="SMART" id="SM01035">
    <property type="entry name" value="BOP1NT"/>
    <property type="match status" value="1"/>
</dbReference>
<dbReference type="PROSITE" id="PS50294">
    <property type="entry name" value="WD_REPEATS_REGION"/>
    <property type="match status" value="2"/>
</dbReference>
<comment type="caution">
    <text evidence="11">The sequence shown here is derived from an EMBL/GenBank/DDBJ whole genome shotgun (WGS) entry which is preliminary data.</text>
</comment>
<dbReference type="PANTHER" id="PTHR17605:SF0">
    <property type="entry name" value="RIBOSOME BIOGENESIS PROTEIN BOP1"/>
    <property type="match status" value="1"/>
</dbReference>
<feature type="domain" description="BOP1 N-terminal" evidence="10">
    <location>
        <begin position="197"/>
        <end position="436"/>
    </location>
</feature>
<dbReference type="PANTHER" id="PTHR17605">
    <property type="entry name" value="RIBOSOME BIOGENESIS PROTEIN BOP1 BLOCK OF PROLIFERATION 1 PROTEIN"/>
    <property type="match status" value="1"/>
</dbReference>
<comment type="function">
    <text evidence="7">Required for maturation of ribosomal RNAs and formation of the large ribosomal subunit.</text>
</comment>
<evidence type="ECO:0000256" key="5">
    <source>
        <dbReference type="ARBA" id="ARBA00023242"/>
    </source>
</evidence>
<evidence type="ECO:0000256" key="2">
    <source>
        <dbReference type="ARBA" id="ARBA00022552"/>
    </source>
</evidence>
<evidence type="ECO:0000256" key="7">
    <source>
        <dbReference type="HAMAP-Rule" id="MF_03027"/>
    </source>
</evidence>
<reference evidence="11" key="1">
    <citation type="submission" date="2023-11" db="EMBL/GenBank/DDBJ databases">
        <title>Genome assemblies of two species of porcelain crab, Petrolisthes cinctipes and Petrolisthes manimaculis (Anomura: Porcellanidae).</title>
        <authorList>
            <person name="Angst P."/>
        </authorList>
    </citation>
    <scope>NUCLEOTIDE SEQUENCE</scope>
    <source>
        <strain evidence="11">PB745_02</strain>
        <tissue evidence="11">Gill</tissue>
    </source>
</reference>
<dbReference type="AlphaFoldDB" id="A0AAE1URR6"/>
<dbReference type="InterPro" id="IPR036322">
    <property type="entry name" value="WD40_repeat_dom_sf"/>
</dbReference>
<feature type="compositionally biased region" description="Acidic residues" evidence="9">
    <location>
        <begin position="79"/>
        <end position="121"/>
    </location>
</feature>
<evidence type="ECO:0000259" key="10">
    <source>
        <dbReference type="SMART" id="SM01035"/>
    </source>
</evidence>
<feature type="compositionally biased region" description="Acidic residues" evidence="9">
    <location>
        <begin position="129"/>
        <end position="140"/>
    </location>
</feature>
<proteinExistence type="inferred from homology"/>
<dbReference type="GO" id="GO:0000463">
    <property type="term" value="P:maturation of LSU-rRNA from tricistronic rRNA transcript (SSU-rRNA, 5.8S rRNA, LSU-rRNA)"/>
    <property type="evidence" value="ECO:0007669"/>
    <property type="project" value="UniProtKB-UniRule"/>
</dbReference>
<keyword evidence="4" id="KW-0677">Repeat</keyword>
<evidence type="ECO:0000256" key="8">
    <source>
        <dbReference type="PROSITE-ProRule" id="PRU00221"/>
    </source>
</evidence>
<dbReference type="FunFam" id="2.130.10.10:FF:000061">
    <property type="entry name" value="Ribosome biogenesis protein BOP1 homolog"/>
    <property type="match status" value="1"/>
</dbReference>
<dbReference type="GO" id="GO:0000466">
    <property type="term" value="P:maturation of 5.8S rRNA from tricistronic rRNA transcript (SSU-rRNA, 5.8S rRNA, LSU-rRNA)"/>
    <property type="evidence" value="ECO:0007669"/>
    <property type="project" value="UniProtKB-UniRule"/>
</dbReference>
<comment type="similarity">
    <text evidence="7">Belongs to the WD repeat BOP1/ERB1 family.</text>
</comment>
<dbReference type="GO" id="GO:0030687">
    <property type="term" value="C:preribosome, large subunit precursor"/>
    <property type="evidence" value="ECO:0007669"/>
    <property type="project" value="UniProtKB-UniRule"/>
</dbReference>
<keyword evidence="3 8" id="KW-0853">WD repeat</keyword>
<feature type="repeat" description="WD" evidence="8">
    <location>
        <begin position="443"/>
        <end position="484"/>
    </location>
</feature>
<evidence type="ECO:0000256" key="3">
    <source>
        <dbReference type="ARBA" id="ARBA00022574"/>
    </source>
</evidence>
<dbReference type="GO" id="GO:0043021">
    <property type="term" value="F:ribonucleoprotein complex binding"/>
    <property type="evidence" value="ECO:0007669"/>
    <property type="project" value="UniProtKB-UniRule"/>
</dbReference>
<dbReference type="EMBL" id="JAWZYT010000116">
    <property type="protein sequence ID" value="KAK4327859.1"/>
    <property type="molecule type" value="Genomic_DNA"/>
</dbReference>
<keyword evidence="1 7" id="KW-0690">Ribosome biogenesis</keyword>
<dbReference type="GO" id="GO:0005654">
    <property type="term" value="C:nucleoplasm"/>
    <property type="evidence" value="ECO:0007669"/>
    <property type="project" value="UniProtKB-SubCell"/>
</dbReference>
<dbReference type="InterPro" id="IPR015943">
    <property type="entry name" value="WD40/YVTN_repeat-like_dom_sf"/>
</dbReference>
<feature type="repeat" description="WD" evidence="8">
    <location>
        <begin position="761"/>
        <end position="786"/>
    </location>
</feature>
<feature type="compositionally biased region" description="Acidic residues" evidence="9">
    <location>
        <begin position="59"/>
        <end position="69"/>
    </location>
</feature>
<comment type="subcellular location">
    <subcellularLocation>
        <location evidence="7">Nucleus</location>
        <location evidence="7">Nucleolus</location>
    </subcellularLocation>
    <subcellularLocation>
        <location evidence="7">Nucleus</location>
        <location evidence="7">Nucleoplasm</location>
    </subcellularLocation>
</comment>
<dbReference type="InterPro" id="IPR019775">
    <property type="entry name" value="WD40_repeat_CS"/>
</dbReference>
<dbReference type="GO" id="GO:0070545">
    <property type="term" value="C:PeBoW complex"/>
    <property type="evidence" value="ECO:0007669"/>
    <property type="project" value="TreeGrafter"/>
</dbReference>
<comment type="function">
    <text evidence="6">Component of the PeBoW complex, which is required for maturation of 28S and 5.8S ribosomal RNAs and formation of the 60S ribosome.</text>
</comment>
<dbReference type="Pfam" id="PF00400">
    <property type="entry name" value="WD40"/>
    <property type="match status" value="3"/>
</dbReference>
<dbReference type="Proteomes" id="UP001292094">
    <property type="component" value="Unassembled WGS sequence"/>
</dbReference>